<dbReference type="OrthoDB" id="3351939at2759"/>
<dbReference type="AlphaFoldDB" id="A0A409VZM2"/>
<protein>
    <submittedName>
        <fullName evidence="2">Uncharacterized protein</fullName>
    </submittedName>
</protein>
<proteinExistence type="predicted"/>
<feature type="region of interest" description="Disordered" evidence="1">
    <location>
        <begin position="517"/>
        <end position="545"/>
    </location>
</feature>
<evidence type="ECO:0000313" key="3">
    <source>
        <dbReference type="Proteomes" id="UP000284842"/>
    </source>
</evidence>
<evidence type="ECO:0000256" key="1">
    <source>
        <dbReference type="SAM" id="MobiDB-lite"/>
    </source>
</evidence>
<sequence length="661" mass="72816">MAKLSEHNHLNQRNLLLEEERLLAARLCALRSRLNDMEPISSLPPEVMEEIFHYCVACLYDTQLPKSPLAWTQVCSRWRLISLNSTRLWQCIDLCNARFAKEFLLRCKQAPLSIVSTSLLKYHFESIPVSSNKLSSIDVFLFHADMIHLFSSIKDQLGSLTRLSLKVPPSKPLVLQDVSFPKVQHLSLDGVVVEWDQFHDLSRLSIRGLGPEYLPSISQLQGMLRRSPDLLSLRLEGYTPTPQPYSTSDTSSRGLVQCDICPSQIPLLRLCSFILCTNSTTANALFSTLVFGPSAKIQLFTSFDATEDLHSIFPKGLPFTSLSSSAFENYSSASSSPSPVGPIRRIRLSRSGIALITHDKRDSKVEANAWANVAQAGSDNTQPQKLRSAMSSSSSLLDPSSTSNSTILSISSASSSITHPLATRLCTSLPTLLTQQRTIPISMLYPNPMHQITHLELNTGVLLDLRVPVLKALFNETPNLEGLAVAFNDLSGLLSVLGPGGDSEKIQNYNRSGIDVKSPQPLTSSSASISASTFPFPPPPSPSHRGITHMHMEPTQPLLLPKLRLLTFSRPADLWWNFADKWLGLIHDCLWYRSEMGARVGKVEFYRCHGVCDESVDDGSRGGKGGCLKEGGVLGWSSALTPLNLEMIGRVKEVVDEVVVA</sequence>
<dbReference type="InParanoid" id="A0A409VZM2"/>
<feature type="compositionally biased region" description="Polar residues" evidence="1">
    <location>
        <begin position="376"/>
        <end position="385"/>
    </location>
</feature>
<feature type="compositionally biased region" description="Low complexity" evidence="1">
    <location>
        <begin position="386"/>
        <end position="401"/>
    </location>
</feature>
<gene>
    <name evidence="2" type="ORF">CVT24_007901</name>
</gene>
<feature type="compositionally biased region" description="Low complexity" evidence="1">
    <location>
        <begin position="518"/>
        <end position="534"/>
    </location>
</feature>
<comment type="caution">
    <text evidence="2">The sequence shown here is derived from an EMBL/GenBank/DDBJ whole genome shotgun (WGS) entry which is preliminary data.</text>
</comment>
<keyword evidence="3" id="KW-1185">Reference proteome</keyword>
<accession>A0A409VZM2</accession>
<dbReference type="Gene3D" id="1.20.1280.50">
    <property type="match status" value="1"/>
</dbReference>
<dbReference type="Proteomes" id="UP000284842">
    <property type="component" value="Unassembled WGS sequence"/>
</dbReference>
<dbReference type="EMBL" id="NHTK01005904">
    <property type="protein sequence ID" value="PPQ71704.1"/>
    <property type="molecule type" value="Genomic_DNA"/>
</dbReference>
<evidence type="ECO:0000313" key="2">
    <source>
        <dbReference type="EMBL" id="PPQ71704.1"/>
    </source>
</evidence>
<name>A0A409VZM2_9AGAR</name>
<dbReference type="SUPFAM" id="SSF81383">
    <property type="entry name" value="F-box domain"/>
    <property type="match status" value="1"/>
</dbReference>
<dbReference type="InterPro" id="IPR036047">
    <property type="entry name" value="F-box-like_dom_sf"/>
</dbReference>
<reference evidence="2 3" key="1">
    <citation type="journal article" date="2018" name="Evol. Lett.">
        <title>Horizontal gene cluster transfer increased hallucinogenic mushroom diversity.</title>
        <authorList>
            <person name="Reynolds H.T."/>
            <person name="Vijayakumar V."/>
            <person name="Gluck-Thaler E."/>
            <person name="Korotkin H.B."/>
            <person name="Matheny P.B."/>
            <person name="Slot J.C."/>
        </authorList>
    </citation>
    <scope>NUCLEOTIDE SEQUENCE [LARGE SCALE GENOMIC DNA]</scope>
    <source>
        <strain evidence="2 3">2629</strain>
    </source>
</reference>
<feature type="region of interest" description="Disordered" evidence="1">
    <location>
        <begin position="376"/>
        <end position="401"/>
    </location>
</feature>
<organism evidence="2 3">
    <name type="scientific">Panaeolus cyanescens</name>
    <dbReference type="NCBI Taxonomy" id="181874"/>
    <lineage>
        <taxon>Eukaryota</taxon>
        <taxon>Fungi</taxon>
        <taxon>Dikarya</taxon>
        <taxon>Basidiomycota</taxon>
        <taxon>Agaricomycotina</taxon>
        <taxon>Agaricomycetes</taxon>
        <taxon>Agaricomycetidae</taxon>
        <taxon>Agaricales</taxon>
        <taxon>Agaricineae</taxon>
        <taxon>Galeropsidaceae</taxon>
        <taxon>Panaeolus</taxon>
    </lineage>
</organism>